<dbReference type="AlphaFoldDB" id="A0A4D7K6H2"/>
<dbReference type="InterPro" id="IPR004087">
    <property type="entry name" value="KH_dom"/>
</dbReference>
<keyword evidence="2 8" id="KW-0963">Cytoplasm</keyword>
<dbReference type="Proteomes" id="UP000298616">
    <property type="component" value="Chromosome"/>
</dbReference>
<dbReference type="SMART" id="SM00322">
    <property type="entry name" value="KH"/>
    <property type="match status" value="1"/>
</dbReference>
<gene>
    <name evidence="8 10" type="primary">pnp</name>
    <name evidence="10" type="ORF">DCC35_09755</name>
</gene>
<dbReference type="InterPro" id="IPR015847">
    <property type="entry name" value="ExoRNase_PH_dom2"/>
</dbReference>
<reference evidence="10 11" key="1">
    <citation type="submission" date="2018-04" db="EMBL/GenBank/DDBJ databases">
        <title>Complete genome uncultured novel isolate.</title>
        <authorList>
            <person name="Merlino G."/>
        </authorList>
    </citation>
    <scope>NUCLEOTIDE SEQUENCE [LARGE SCALE GENOMIC DNA]</scope>
    <source>
        <strain evidence="11">R1DC9</strain>
    </source>
</reference>
<dbReference type="Pfam" id="PF03726">
    <property type="entry name" value="PNPase"/>
    <property type="match status" value="1"/>
</dbReference>
<dbReference type="InterPro" id="IPR012340">
    <property type="entry name" value="NA-bd_OB-fold"/>
</dbReference>
<feature type="binding site" evidence="8">
    <location>
        <position position="498"/>
    </location>
    <ligand>
        <name>Mg(2+)</name>
        <dbReference type="ChEBI" id="CHEBI:18420"/>
    </ligand>
</feature>
<dbReference type="GO" id="GO:0003723">
    <property type="term" value="F:RNA binding"/>
    <property type="evidence" value="ECO:0007669"/>
    <property type="project" value="UniProtKB-UniRule"/>
</dbReference>
<dbReference type="Pfam" id="PF00013">
    <property type="entry name" value="KH_1"/>
    <property type="match status" value="1"/>
</dbReference>
<keyword evidence="7 8" id="KW-0694">RNA-binding</keyword>
<evidence type="ECO:0000256" key="3">
    <source>
        <dbReference type="ARBA" id="ARBA00022679"/>
    </source>
</evidence>
<dbReference type="InterPro" id="IPR036345">
    <property type="entry name" value="ExoRNase_PH_dom2_sf"/>
</dbReference>
<keyword evidence="5 8" id="KW-0479">Metal-binding</keyword>
<comment type="catalytic activity">
    <reaction evidence="8">
        <text>RNA(n+1) + phosphate = RNA(n) + a ribonucleoside 5'-diphosphate</text>
        <dbReference type="Rhea" id="RHEA:22096"/>
        <dbReference type="Rhea" id="RHEA-COMP:14527"/>
        <dbReference type="Rhea" id="RHEA-COMP:17342"/>
        <dbReference type="ChEBI" id="CHEBI:43474"/>
        <dbReference type="ChEBI" id="CHEBI:57930"/>
        <dbReference type="ChEBI" id="CHEBI:140395"/>
        <dbReference type="EC" id="2.7.7.8"/>
    </reaction>
</comment>
<dbReference type="InterPro" id="IPR015848">
    <property type="entry name" value="PNPase_PH_RNA-bd_bac/org-type"/>
</dbReference>
<name>A0A4D7K6H2_9BACT</name>
<dbReference type="FunFam" id="3.30.230.70:FF:000001">
    <property type="entry name" value="Polyribonucleotide nucleotidyltransferase"/>
    <property type="match status" value="1"/>
</dbReference>
<dbReference type="GO" id="GO:0006396">
    <property type="term" value="P:RNA processing"/>
    <property type="evidence" value="ECO:0007669"/>
    <property type="project" value="InterPro"/>
</dbReference>
<keyword evidence="3 8" id="KW-0808">Transferase</keyword>
<dbReference type="HAMAP" id="MF_01595">
    <property type="entry name" value="PNPase"/>
    <property type="match status" value="1"/>
</dbReference>
<evidence type="ECO:0000313" key="10">
    <source>
        <dbReference type="EMBL" id="QCK15008.1"/>
    </source>
</evidence>
<dbReference type="EMBL" id="CP028923">
    <property type="protein sequence ID" value="QCK15008.1"/>
    <property type="molecule type" value="Genomic_DNA"/>
</dbReference>
<dbReference type="InterPro" id="IPR003029">
    <property type="entry name" value="S1_domain"/>
</dbReference>
<dbReference type="GO" id="GO:0000287">
    <property type="term" value="F:magnesium ion binding"/>
    <property type="evidence" value="ECO:0007669"/>
    <property type="project" value="UniProtKB-UniRule"/>
</dbReference>
<dbReference type="KEGG" id="fpf:DCC35_09755"/>
<feature type="domain" description="S1 motif" evidence="9">
    <location>
        <begin position="631"/>
        <end position="700"/>
    </location>
</feature>
<dbReference type="SUPFAM" id="SSF46915">
    <property type="entry name" value="Polynucleotide phosphorylase/guanosine pentaphosphate synthase (PNPase/GPSI), domain 3"/>
    <property type="match status" value="1"/>
</dbReference>
<dbReference type="GO" id="GO:0004654">
    <property type="term" value="F:polyribonucleotide nucleotidyltransferase activity"/>
    <property type="evidence" value="ECO:0007669"/>
    <property type="project" value="UniProtKB-UniRule"/>
</dbReference>
<keyword evidence="4 8" id="KW-0548">Nucleotidyltransferase</keyword>
<evidence type="ECO:0000256" key="8">
    <source>
        <dbReference type="HAMAP-Rule" id="MF_01595"/>
    </source>
</evidence>
<dbReference type="PIRSF" id="PIRSF005499">
    <property type="entry name" value="PNPase"/>
    <property type="match status" value="1"/>
</dbReference>
<dbReference type="InterPro" id="IPR004088">
    <property type="entry name" value="KH_dom_type_1"/>
</dbReference>
<dbReference type="Gene3D" id="3.30.230.70">
    <property type="entry name" value="GHMP Kinase, N-terminal domain"/>
    <property type="match status" value="2"/>
</dbReference>
<evidence type="ECO:0000259" key="9">
    <source>
        <dbReference type="PROSITE" id="PS50126"/>
    </source>
</evidence>
<evidence type="ECO:0000256" key="1">
    <source>
        <dbReference type="ARBA" id="ARBA00007404"/>
    </source>
</evidence>
<dbReference type="InterPro" id="IPR027408">
    <property type="entry name" value="PNPase/RNase_PH_dom_sf"/>
</dbReference>
<dbReference type="OrthoDB" id="9804305at2"/>
<dbReference type="PROSITE" id="PS50126">
    <property type="entry name" value="S1"/>
    <property type="match status" value="1"/>
</dbReference>
<dbReference type="PANTHER" id="PTHR11252:SF0">
    <property type="entry name" value="POLYRIBONUCLEOTIDE NUCLEOTIDYLTRANSFERASE 1, MITOCHONDRIAL"/>
    <property type="match status" value="1"/>
</dbReference>
<evidence type="ECO:0000256" key="5">
    <source>
        <dbReference type="ARBA" id="ARBA00022723"/>
    </source>
</evidence>
<dbReference type="CDD" id="cd02393">
    <property type="entry name" value="KH-I_PNPase"/>
    <property type="match status" value="1"/>
</dbReference>
<dbReference type="FunFam" id="3.30.230.70:FF:000002">
    <property type="entry name" value="Polyribonucleotide nucleotidyltransferase"/>
    <property type="match status" value="1"/>
</dbReference>
<dbReference type="FunFam" id="2.40.50.140:FF:000189">
    <property type="entry name" value="Polyribonucleotide nucleotidyltransferase, putative"/>
    <property type="match status" value="1"/>
</dbReference>
<dbReference type="InterPro" id="IPR012162">
    <property type="entry name" value="PNPase"/>
</dbReference>
<dbReference type="CDD" id="cd11364">
    <property type="entry name" value="RNase_PH_PNPase_2"/>
    <property type="match status" value="1"/>
</dbReference>
<sequence>MIPKSIIKTIQLPDGREITIETGRLAKQADGSAVVRLGDTMLLATVVSSKEAKEGVDFLPLSVDYQEKFAAAGKIPGGFLKREGRLSDHEVLISRLVDRALRPLFPDDYHADTQVMIQLISSDDDVSPDALAALAASSALAVSDIPFGGPISEVRVSRREGEWKINAPISEIEESDISLIVAATKDNIMMVEGEMKEVQEDEMLEALKVAHDAIRTQCEIQLELEKEVGSSEKRLYSHEEHDEGLKDKMHQELYPKVYAIAKQQHANKDVRSDMFRSIKDEFIDSLGEESEFDEVLIGMYFKDIQKEACRNLMLDEGLRLDGRKFDEVRPIWSQVDYLPSAHGSAVFTRGETQSLTTCTLGTKLDEQMIDGAVYSGTNKFLLHYNFPGFSTGEVRPNRGPGRREVGHGNLALRALKQVVPADENNPYTIRIVSDILESNGSSSMATVCAGAMAMMDAGVPISNPVSGIAMGMVSDPETGKYRILSDILGDEDHLGDMDFKVTGTQNGITACQMDIKIDGLSHEILKEALEQSKRGRLHILEEMNKTISAPREDYKEHAPRFETIKIGLDQIGAVIGPGGKIIQEIQKESGATIIVEEKDNHGLVNIFANDKDKMKMAADRVKAIVALPEVGETYTGTVKSIMPFGAFIEFMPGKEGLLHISEIKWERVENMDGVLEIGEEIQVKLLDVDKKTGKFKLSRKALLPRPPRKERQNKE</sequence>
<comment type="cofactor">
    <cofactor evidence="8">
        <name>Mg(2+)</name>
        <dbReference type="ChEBI" id="CHEBI:18420"/>
    </cofactor>
</comment>
<dbReference type="SUPFAM" id="SSF54211">
    <property type="entry name" value="Ribosomal protein S5 domain 2-like"/>
    <property type="match status" value="2"/>
</dbReference>
<dbReference type="Pfam" id="PF00575">
    <property type="entry name" value="S1"/>
    <property type="match status" value="1"/>
</dbReference>
<evidence type="ECO:0000256" key="2">
    <source>
        <dbReference type="ARBA" id="ARBA00022490"/>
    </source>
</evidence>
<comment type="similarity">
    <text evidence="1 8">Belongs to the polyribonucleotide nucleotidyltransferase family.</text>
</comment>
<dbReference type="FunFam" id="3.30.1370.10:FF:000001">
    <property type="entry name" value="Polyribonucleotide nucleotidyltransferase"/>
    <property type="match status" value="1"/>
</dbReference>
<dbReference type="Pfam" id="PF01138">
    <property type="entry name" value="RNase_PH"/>
    <property type="match status" value="2"/>
</dbReference>
<dbReference type="CDD" id="cd04472">
    <property type="entry name" value="S1_PNPase"/>
    <property type="match status" value="1"/>
</dbReference>
<organism evidence="10 11">
    <name type="scientific">Mangrovivirga cuniculi</name>
    <dbReference type="NCBI Taxonomy" id="2715131"/>
    <lineage>
        <taxon>Bacteria</taxon>
        <taxon>Pseudomonadati</taxon>
        <taxon>Bacteroidota</taxon>
        <taxon>Cytophagia</taxon>
        <taxon>Cytophagales</taxon>
        <taxon>Mangrovivirgaceae</taxon>
        <taxon>Mangrovivirga</taxon>
    </lineage>
</organism>
<keyword evidence="11" id="KW-1185">Reference proteome</keyword>
<dbReference type="InterPro" id="IPR036612">
    <property type="entry name" value="KH_dom_type_1_sf"/>
</dbReference>
<keyword evidence="6 8" id="KW-0460">Magnesium</keyword>
<dbReference type="NCBIfam" id="NF008805">
    <property type="entry name" value="PRK11824.1"/>
    <property type="match status" value="1"/>
</dbReference>
<dbReference type="Gene3D" id="3.30.1370.10">
    <property type="entry name" value="K Homology domain, type 1"/>
    <property type="match status" value="1"/>
</dbReference>
<evidence type="ECO:0000256" key="4">
    <source>
        <dbReference type="ARBA" id="ARBA00022695"/>
    </source>
</evidence>
<feature type="binding site" evidence="8">
    <location>
        <position position="492"/>
    </location>
    <ligand>
        <name>Mg(2+)</name>
        <dbReference type="ChEBI" id="CHEBI:18420"/>
    </ligand>
</feature>
<proteinExistence type="inferred from homology"/>
<dbReference type="PROSITE" id="PS50084">
    <property type="entry name" value="KH_TYPE_1"/>
    <property type="match status" value="1"/>
</dbReference>
<dbReference type="GO" id="GO:0006402">
    <property type="term" value="P:mRNA catabolic process"/>
    <property type="evidence" value="ECO:0007669"/>
    <property type="project" value="UniProtKB-UniRule"/>
</dbReference>
<dbReference type="RefSeq" id="WP_137090594.1">
    <property type="nucleotide sequence ID" value="NZ_CP028923.1"/>
</dbReference>
<dbReference type="GO" id="GO:0005829">
    <property type="term" value="C:cytosol"/>
    <property type="evidence" value="ECO:0007669"/>
    <property type="project" value="TreeGrafter"/>
</dbReference>
<evidence type="ECO:0000256" key="6">
    <source>
        <dbReference type="ARBA" id="ARBA00022842"/>
    </source>
</evidence>
<dbReference type="Pfam" id="PF03725">
    <property type="entry name" value="RNase_PH_C"/>
    <property type="match status" value="1"/>
</dbReference>
<dbReference type="SUPFAM" id="SSF55666">
    <property type="entry name" value="Ribonuclease PH domain 2-like"/>
    <property type="match status" value="2"/>
</dbReference>
<dbReference type="SMART" id="SM00316">
    <property type="entry name" value="S1"/>
    <property type="match status" value="1"/>
</dbReference>
<dbReference type="GO" id="GO:0000175">
    <property type="term" value="F:3'-5'-RNA exonuclease activity"/>
    <property type="evidence" value="ECO:0007669"/>
    <property type="project" value="TreeGrafter"/>
</dbReference>
<dbReference type="Gene3D" id="2.40.50.140">
    <property type="entry name" value="Nucleic acid-binding proteins"/>
    <property type="match status" value="1"/>
</dbReference>
<dbReference type="EC" id="2.7.7.8" evidence="8"/>
<dbReference type="SUPFAM" id="SSF50249">
    <property type="entry name" value="Nucleic acid-binding proteins"/>
    <property type="match status" value="1"/>
</dbReference>
<evidence type="ECO:0000256" key="7">
    <source>
        <dbReference type="ARBA" id="ARBA00022884"/>
    </source>
</evidence>
<dbReference type="InterPro" id="IPR036456">
    <property type="entry name" value="PNPase_PH_RNA-bd_sf"/>
</dbReference>
<comment type="function">
    <text evidence="8">Involved in mRNA degradation. Catalyzes the phosphorolysis of single-stranded polyribonucleotides processively in the 3'- to 5'-direction.</text>
</comment>
<evidence type="ECO:0000313" key="11">
    <source>
        <dbReference type="Proteomes" id="UP000298616"/>
    </source>
</evidence>
<dbReference type="CDD" id="cd11363">
    <property type="entry name" value="RNase_PH_PNPase_1"/>
    <property type="match status" value="1"/>
</dbReference>
<protein>
    <recommendedName>
        <fullName evidence="8">Polyribonucleotide nucleotidyltransferase</fullName>
        <ecNumber evidence="8">2.7.7.8</ecNumber>
    </recommendedName>
    <alternativeName>
        <fullName evidence="8">Polynucleotide phosphorylase</fullName>
        <shortName evidence="8">PNPase</shortName>
    </alternativeName>
</protein>
<accession>A0A4D7K6H2</accession>
<dbReference type="SUPFAM" id="SSF54791">
    <property type="entry name" value="Eukaryotic type KH-domain (KH-domain type I)"/>
    <property type="match status" value="1"/>
</dbReference>
<dbReference type="InterPro" id="IPR020568">
    <property type="entry name" value="Ribosomal_Su5_D2-typ_SF"/>
</dbReference>
<dbReference type="InterPro" id="IPR001247">
    <property type="entry name" value="ExoRNase_PH_dom1"/>
</dbReference>
<dbReference type="PANTHER" id="PTHR11252">
    <property type="entry name" value="POLYRIBONUCLEOTIDE NUCLEOTIDYLTRANSFERASE"/>
    <property type="match status" value="1"/>
</dbReference>
<dbReference type="NCBIfam" id="TIGR03591">
    <property type="entry name" value="polynuc_phos"/>
    <property type="match status" value="1"/>
</dbReference>
<comment type="subcellular location">
    <subcellularLocation>
        <location evidence="8">Cytoplasm</location>
    </subcellularLocation>
</comment>